<keyword evidence="7" id="KW-0479">Metal-binding</keyword>
<evidence type="ECO:0000256" key="4">
    <source>
        <dbReference type="ARBA" id="ARBA00012477"/>
    </source>
</evidence>
<protein>
    <recommendedName>
        <fullName evidence="4">ribonuclease Z</fullName>
        <ecNumber evidence="4">3.1.26.11</ecNumber>
    </recommendedName>
</protein>
<name>A0A6B2FXG6_MYXSQ</name>
<keyword evidence="5" id="KW-0819">tRNA processing</keyword>
<evidence type="ECO:0000256" key="6">
    <source>
        <dbReference type="ARBA" id="ARBA00022722"/>
    </source>
</evidence>
<dbReference type="Pfam" id="PF12706">
    <property type="entry name" value="Lactamase_B_2"/>
    <property type="match status" value="1"/>
</dbReference>
<feature type="domain" description="Metallo-beta-lactamase" evidence="11">
    <location>
        <begin position="92"/>
        <end position="226"/>
    </location>
</feature>
<organism evidence="12">
    <name type="scientific">Myxobolus squamalis</name>
    <name type="common">Myxosporean</name>
    <dbReference type="NCBI Taxonomy" id="59785"/>
    <lineage>
        <taxon>Eukaryota</taxon>
        <taxon>Metazoa</taxon>
        <taxon>Cnidaria</taxon>
        <taxon>Myxozoa</taxon>
        <taxon>Myxosporea</taxon>
        <taxon>Bivalvulida</taxon>
        <taxon>Platysporina</taxon>
        <taxon>Myxobolidae</taxon>
        <taxon>Myxobolus</taxon>
    </lineage>
</organism>
<proteinExistence type="inferred from homology"/>
<dbReference type="SUPFAM" id="SSF56281">
    <property type="entry name" value="Metallo-hydrolase/oxidoreductase"/>
    <property type="match status" value="1"/>
</dbReference>
<dbReference type="InterPro" id="IPR036866">
    <property type="entry name" value="RibonucZ/Hydroxyglut_hydro"/>
</dbReference>
<keyword evidence="6" id="KW-0540">Nuclease</keyword>
<accession>A0A6B2FXG6</accession>
<sequence length="276" mass="31257">MFNSIIYPDHSLSLNSPACLKNLSLIDLKNDGKIMNIISKQDDNLNEALKPTEDFPISGDYPSCVFLGTSSSCPSKYRNVSSILVSFHETTSVLLDCGESTLSQLCYRFPTNADIVISSIKLIFISHIHADHHLGLISLIKSINRFQEVTILAQCEIIDFLSYYHTFVSRINFKSIILNSLTPDFLVPSNNIKITCIPVDHSIEAYGIRLDHLGKSVVYSGDTAYCLNLVNYGFNLFFYLIKHKFKINEKNIYKAFSTNFTNKKPLFLRTAYKLNL</sequence>
<keyword evidence="9" id="KW-0378">Hydrolase</keyword>
<keyword evidence="8" id="KW-0255">Endonuclease</keyword>
<evidence type="ECO:0000256" key="3">
    <source>
        <dbReference type="ARBA" id="ARBA00007823"/>
    </source>
</evidence>
<dbReference type="AlphaFoldDB" id="A0A6B2FXG6"/>
<comment type="catalytic activity">
    <reaction evidence="1">
        <text>Endonucleolytic cleavage of RNA, removing extra 3' nucleotides from tRNA precursor, generating 3' termini of tRNAs. A 3'-hydroxy group is left at the tRNA terminus and a 5'-phosphoryl group is left at the trailer molecule.</text>
        <dbReference type="EC" id="3.1.26.11"/>
    </reaction>
</comment>
<dbReference type="GO" id="GO:0046872">
    <property type="term" value="F:metal ion binding"/>
    <property type="evidence" value="ECO:0007669"/>
    <property type="project" value="UniProtKB-KW"/>
</dbReference>
<evidence type="ECO:0000256" key="9">
    <source>
        <dbReference type="ARBA" id="ARBA00022801"/>
    </source>
</evidence>
<dbReference type="Gene3D" id="3.60.15.10">
    <property type="entry name" value="Ribonuclease Z/Hydroxyacylglutathione hydrolase-like"/>
    <property type="match status" value="1"/>
</dbReference>
<dbReference type="EMBL" id="GHBR01000314">
    <property type="protein sequence ID" value="NDJ95892.1"/>
    <property type="molecule type" value="Transcribed_RNA"/>
</dbReference>
<evidence type="ECO:0000256" key="5">
    <source>
        <dbReference type="ARBA" id="ARBA00022694"/>
    </source>
</evidence>
<evidence type="ECO:0000256" key="8">
    <source>
        <dbReference type="ARBA" id="ARBA00022759"/>
    </source>
</evidence>
<dbReference type="InterPro" id="IPR047151">
    <property type="entry name" value="RNZ2-like"/>
</dbReference>
<dbReference type="CDD" id="cd07718">
    <property type="entry name" value="RNaseZ_ELAC1_ELAC2-C-term-like_MBL-fold"/>
    <property type="match status" value="1"/>
</dbReference>
<dbReference type="InterPro" id="IPR001279">
    <property type="entry name" value="Metallo-B-lactamas"/>
</dbReference>
<reference evidence="12" key="1">
    <citation type="submission" date="2018-11" db="EMBL/GenBank/DDBJ databases">
        <title>Myxobolus squamalis genome and transcriptome.</title>
        <authorList>
            <person name="Yahalomi D."/>
            <person name="Atkinson S.D."/>
            <person name="Neuhof M."/>
            <person name="Chang E.S."/>
            <person name="Philippe H."/>
            <person name="Cartwright P."/>
            <person name="Bartholomew J.L."/>
            <person name="Huchon D."/>
        </authorList>
    </citation>
    <scope>NUCLEOTIDE SEQUENCE</scope>
    <source>
        <strain evidence="12">71B08</strain>
        <tissue evidence="12">Whole</tissue>
    </source>
</reference>
<dbReference type="PANTHER" id="PTHR12553">
    <property type="entry name" value="ZINC PHOSPHODIESTERASE ELAC PROTEIN 2"/>
    <property type="match status" value="1"/>
</dbReference>
<evidence type="ECO:0000256" key="10">
    <source>
        <dbReference type="ARBA" id="ARBA00022833"/>
    </source>
</evidence>
<dbReference type="EC" id="3.1.26.11" evidence="4"/>
<evidence type="ECO:0000256" key="1">
    <source>
        <dbReference type="ARBA" id="ARBA00000402"/>
    </source>
</evidence>
<dbReference type="PANTHER" id="PTHR12553:SF49">
    <property type="entry name" value="ZINC PHOSPHODIESTERASE ELAC PROTEIN 2"/>
    <property type="match status" value="1"/>
</dbReference>
<keyword evidence="10" id="KW-0862">Zinc</keyword>
<dbReference type="GO" id="GO:1990180">
    <property type="term" value="P:mitochondrial tRNA 3'-end processing"/>
    <property type="evidence" value="ECO:0007669"/>
    <property type="project" value="TreeGrafter"/>
</dbReference>
<evidence type="ECO:0000259" key="11">
    <source>
        <dbReference type="Pfam" id="PF12706"/>
    </source>
</evidence>
<comment type="similarity">
    <text evidence="3">Belongs to the RNase Z family.</text>
</comment>
<evidence type="ECO:0000256" key="2">
    <source>
        <dbReference type="ARBA" id="ARBA00001947"/>
    </source>
</evidence>
<evidence type="ECO:0000313" key="12">
    <source>
        <dbReference type="EMBL" id="NDJ95892.1"/>
    </source>
</evidence>
<comment type="cofactor">
    <cofactor evidence="2">
        <name>Zn(2+)</name>
        <dbReference type="ChEBI" id="CHEBI:29105"/>
    </cofactor>
</comment>
<dbReference type="GO" id="GO:0005739">
    <property type="term" value="C:mitochondrion"/>
    <property type="evidence" value="ECO:0007669"/>
    <property type="project" value="TreeGrafter"/>
</dbReference>
<dbReference type="GO" id="GO:0042781">
    <property type="term" value="F:3'-tRNA processing endoribonuclease activity"/>
    <property type="evidence" value="ECO:0007669"/>
    <property type="project" value="UniProtKB-EC"/>
</dbReference>
<evidence type="ECO:0000256" key="7">
    <source>
        <dbReference type="ARBA" id="ARBA00022723"/>
    </source>
</evidence>